<dbReference type="Proteomes" id="UP000305451">
    <property type="component" value="Unassembled WGS sequence"/>
</dbReference>
<feature type="transmembrane region" description="Helical" evidence="1">
    <location>
        <begin position="12"/>
        <end position="33"/>
    </location>
</feature>
<keyword evidence="1" id="KW-1133">Transmembrane helix</keyword>
<evidence type="ECO:0000313" key="3">
    <source>
        <dbReference type="Proteomes" id="UP000305451"/>
    </source>
</evidence>
<comment type="caution">
    <text evidence="2">The sequence shown here is derived from an EMBL/GenBank/DDBJ whole genome shotgun (WGS) entry which is preliminary data.</text>
</comment>
<sequence>MNSISLARGQVFAGLGLIALLVVSVGIGAPAWADRLEAPADAPLLARLAVDALLYLHIGGGALGLTSGTIAILSRKGAPTHRLAGRVFFLSMFVSYAIGAGVAPFLESGQRPNFIAGIVALYLLLTAWRAARRSDLTAGAAEYAGLVAAALIVAAGVLFSYQGANHPSGTVDGSPPQAFILFMVVGGFAVLGDVHLILRRQLSRTARIARHLWRMCTSLFIAAASFFFGQQQFLPDFMIGTPWQYGPVLFPLIALVVWQVLIRIPKRRAPRPA</sequence>
<accession>A0A4S2H9Y2</accession>
<feature type="transmembrane region" description="Helical" evidence="1">
    <location>
        <begin position="112"/>
        <end position="131"/>
    </location>
</feature>
<dbReference type="AlphaFoldDB" id="A0A4S2H9Y2"/>
<dbReference type="EMBL" id="SRXV01000003">
    <property type="protein sequence ID" value="TGY92408.1"/>
    <property type="molecule type" value="Genomic_DNA"/>
</dbReference>
<proteinExistence type="predicted"/>
<dbReference type="RefSeq" id="WP_135945542.1">
    <property type="nucleotide sequence ID" value="NZ_BMEI01000003.1"/>
</dbReference>
<feature type="transmembrane region" description="Helical" evidence="1">
    <location>
        <begin position="143"/>
        <end position="164"/>
    </location>
</feature>
<feature type="transmembrane region" description="Helical" evidence="1">
    <location>
        <begin position="211"/>
        <end position="230"/>
    </location>
</feature>
<name>A0A4S2H9Y2_9PROT</name>
<evidence type="ECO:0000313" key="2">
    <source>
        <dbReference type="EMBL" id="TGY92408.1"/>
    </source>
</evidence>
<keyword evidence="1" id="KW-0472">Membrane</keyword>
<keyword evidence="1" id="KW-0812">Transmembrane</keyword>
<reference evidence="2 3" key="1">
    <citation type="journal article" date="2013" name="Int. J. Syst. Evol. Microbiol.">
        <title>Marinicauda pacifica gen. nov., sp. nov., a prosthecate alphaproteobacterium of the family Hyphomonadaceae isolated from deep seawater.</title>
        <authorList>
            <person name="Zhang X.Y."/>
            <person name="Li G.W."/>
            <person name="Wang C.S."/>
            <person name="Zhang Y.J."/>
            <person name="Xu X.W."/>
            <person name="Li H."/>
            <person name="Liu A."/>
            <person name="Liu C."/>
            <person name="Xie B.B."/>
            <person name="Qin Q.L."/>
            <person name="Xu Z."/>
            <person name="Chen X.L."/>
            <person name="Zhou B.C."/>
            <person name="Zhang Y.Z."/>
        </authorList>
    </citation>
    <scope>NUCLEOTIDE SEQUENCE [LARGE SCALE GENOMIC DNA]</scope>
    <source>
        <strain evidence="2 3">P-1 km-3</strain>
    </source>
</reference>
<dbReference type="OrthoDB" id="5653727at2"/>
<keyword evidence="3" id="KW-1185">Reference proteome</keyword>
<organism evidence="2 3">
    <name type="scientific">Marinicauda pacifica</name>
    <dbReference type="NCBI Taxonomy" id="1133559"/>
    <lineage>
        <taxon>Bacteria</taxon>
        <taxon>Pseudomonadati</taxon>
        <taxon>Pseudomonadota</taxon>
        <taxon>Alphaproteobacteria</taxon>
        <taxon>Maricaulales</taxon>
        <taxon>Maricaulaceae</taxon>
        <taxon>Marinicauda</taxon>
    </lineage>
</organism>
<evidence type="ECO:0000256" key="1">
    <source>
        <dbReference type="SAM" id="Phobius"/>
    </source>
</evidence>
<feature type="transmembrane region" description="Helical" evidence="1">
    <location>
        <begin position="242"/>
        <end position="262"/>
    </location>
</feature>
<protein>
    <recommendedName>
        <fullName evidence="4">DUF2306 domain-containing protein</fullName>
    </recommendedName>
</protein>
<evidence type="ECO:0008006" key="4">
    <source>
        <dbReference type="Google" id="ProtNLM"/>
    </source>
</evidence>
<feature type="transmembrane region" description="Helical" evidence="1">
    <location>
        <begin position="85"/>
        <end position="106"/>
    </location>
</feature>
<feature type="transmembrane region" description="Helical" evidence="1">
    <location>
        <begin position="53"/>
        <end position="73"/>
    </location>
</feature>
<feature type="transmembrane region" description="Helical" evidence="1">
    <location>
        <begin position="176"/>
        <end position="199"/>
    </location>
</feature>
<gene>
    <name evidence="2" type="ORF">E5162_12250</name>
</gene>